<evidence type="ECO:0000256" key="1">
    <source>
        <dbReference type="SAM" id="SignalP"/>
    </source>
</evidence>
<keyword evidence="1" id="KW-0732">Signal</keyword>
<dbReference type="EMBL" id="JAHFZB010000011">
    <property type="protein sequence ID" value="KAK6484109.1"/>
    <property type="molecule type" value="Genomic_DNA"/>
</dbReference>
<protein>
    <submittedName>
        <fullName evidence="2">Vascular cell adhesion protein 1-like</fullName>
    </submittedName>
</protein>
<feature type="signal peptide" evidence="1">
    <location>
        <begin position="1"/>
        <end position="22"/>
    </location>
</feature>
<evidence type="ECO:0000313" key="2">
    <source>
        <dbReference type="EMBL" id="KAK6484109.1"/>
    </source>
</evidence>
<organism evidence="2 3">
    <name type="scientific">Huso huso</name>
    <name type="common">Beluga</name>
    <name type="synonym">Acipenser huso</name>
    <dbReference type="NCBI Taxonomy" id="61971"/>
    <lineage>
        <taxon>Eukaryota</taxon>
        <taxon>Metazoa</taxon>
        <taxon>Chordata</taxon>
        <taxon>Craniata</taxon>
        <taxon>Vertebrata</taxon>
        <taxon>Euteleostomi</taxon>
        <taxon>Actinopterygii</taxon>
        <taxon>Chondrostei</taxon>
        <taxon>Acipenseriformes</taxon>
        <taxon>Acipenseridae</taxon>
        <taxon>Huso</taxon>
    </lineage>
</organism>
<proteinExistence type="predicted"/>
<accession>A0ABR0ZHA5</accession>
<keyword evidence="3" id="KW-1185">Reference proteome</keyword>
<sequence length="75" mass="8203">MIARRGLLLILQIAAFNEPVIYVPESLKEGAKVNAACTVENINPDGIQASTVWMLGTQVLSNTLLPRLRFQCPPP</sequence>
<dbReference type="Proteomes" id="UP001369086">
    <property type="component" value="Unassembled WGS sequence"/>
</dbReference>
<name>A0ABR0ZHA5_HUSHU</name>
<feature type="chain" id="PRO_5046223028" evidence="1">
    <location>
        <begin position="23"/>
        <end position="75"/>
    </location>
</feature>
<reference evidence="2 3" key="1">
    <citation type="submission" date="2021-05" db="EMBL/GenBank/DDBJ databases">
        <authorList>
            <person name="Zahm M."/>
            <person name="Klopp C."/>
            <person name="Cabau C."/>
            <person name="Kuhl H."/>
            <person name="Suciu R."/>
            <person name="Ciorpac M."/>
            <person name="Holostenco D."/>
            <person name="Gessner J."/>
            <person name="Wuertz S."/>
            <person name="Hohne C."/>
            <person name="Stock M."/>
            <person name="Gislard M."/>
            <person name="Lluch J."/>
            <person name="Milhes M."/>
            <person name="Lampietro C."/>
            <person name="Lopez Roques C."/>
            <person name="Donnadieu C."/>
            <person name="Du K."/>
            <person name="Schartl M."/>
            <person name="Guiguen Y."/>
        </authorList>
    </citation>
    <scope>NUCLEOTIDE SEQUENCE [LARGE SCALE GENOMIC DNA]</scope>
    <source>
        <strain evidence="2">Hh-F2</strain>
        <tissue evidence="2">Blood</tissue>
    </source>
</reference>
<comment type="caution">
    <text evidence="2">The sequence shown here is derived from an EMBL/GenBank/DDBJ whole genome shotgun (WGS) entry which is preliminary data.</text>
</comment>
<evidence type="ECO:0000313" key="3">
    <source>
        <dbReference type="Proteomes" id="UP001369086"/>
    </source>
</evidence>
<gene>
    <name evidence="2" type="ORF">HHUSO_G13812</name>
</gene>